<feature type="non-terminal residue" evidence="2">
    <location>
        <position position="1"/>
    </location>
</feature>
<reference evidence="2 3" key="1">
    <citation type="submission" date="2015-09" db="EMBL/GenBank/DDBJ databases">
        <title>Trachymyrmex cornetzi WGS genome.</title>
        <authorList>
            <person name="Nygaard S."/>
            <person name="Hu H."/>
            <person name="Boomsma J."/>
            <person name="Zhang G."/>
        </authorList>
    </citation>
    <scope>NUCLEOTIDE SEQUENCE [LARGE SCALE GENOMIC DNA]</scope>
    <source>
        <strain evidence="2">Tcor2-1</strain>
        <tissue evidence="2">Whole body</tissue>
    </source>
</reference>
<dbReference type="AlphaFoldDB" id="A0A195DN34"/>
<feature type="compositionally biased region" description="Basic and acidic residues" evidence="1">
    <location>
        <begin position="44"/>
        <end position="60"/>
    </location>
</feature>
<evidence type="ECO:0000256" key="1">
    <source>
        <dbReference type="SAM" id="MobiDB-lite"/>
    </source>
</evidence>
<protein>
    <submittedName>
        <fullName evidence="2">Uncharacterized protein</fullName>
    </submittedName>
</protein>
<dbReference type="EMBL" id="KQ980734">
    <property type="protein sequence ID" value="KYN13909.1"/>
    <property type="molecule type" value="Genomic_DNA"/>
</dbReference>
<accession>A0A195DN34</accession>
<proteinExistence type="predicted"/>
<feature type="compositionally biased region" description="Polar residues" evidence="1">
    <location>
        <begin position="1"/>
        <end position="17"/>
    </location>
</feature>
<organism evidence="2 3">
    <name type="scientific">Trachymyrmex cornetzi</name>
    <dbReference type="NCBI Taxonomy" id="471704"/>
    <lineage>
        <taxon>Eukaryota</taxon>
        <taxon>Metazoa</taxon>
        <taxon>Ecdysozoa</taxon>
        <taxon>Arthropoda</taxon>
        <taxon>Hexapoda</taxon>
        <taxon>Insecta</taxon>
        <taxon>Pterygota</taxon>
        <taxon>Neoptera</taxon>
        <taxon>Endopterygota</taxon>
        <taxon>Hymenoptera</taxon>
        <taxon>Apocrita</taxon>
        <taxon>Aculeata</taxon>
        <taxon>Formicoidea</taxon>
        <taxon>Formicidae</taxon>
        <taxon>Myrmicinae</taxon>
        <taxon>Trachymyrmex</taxon>
    </lineage>
</organism>
<dbReference type="Proteomes" id="UP000078492">
    <property type="component" value="Unassembled WGS sequence"/>
</dbReference>
<gene>
    <name evidence="2" type="ORF">ALC57_13983</name>
</gene>
<evidence type="ECO:0000313" key="2">
    <source>
        <dbReference type="EMBL" id="KYN13909.1"/>
    </source>
</evidence>
<keyword evidence="3" id="KW-1185">Reference proteome</keyword>
<name>A0A195DN34_9HYME</name>
<sequence length="60" mass="7107">LSPSRSKVNSLPRANTRSRFHGPNTPPLRWPQDSPGVGRRKRRHEYEGQEGERERERERD</sequence>
<evidence type="ECO:0000313" key="3">
    <source>
        <dbReference type="Proteomes" id="UP000078492"/>
    </source>
</evidence>
<feature type="region of interest" description="Disordered" evidence="1">
    <location>
        <begin position="1"/>
        <end position="60"/>
    </location>
</feature>